<feature type="transmembrane region" description="Helical" evidence="1">
    <location>
        <begin position="241"/>
        <end position="259"/>
    </location>
</feature>
<dbReference type="SUPFAM" id="SSF103481">
    <property type="entry name" value="Multidrug resistance efflux transporter EmrE"/>
    <property type="match status" value="2"/>
</dbReference>
<dbReference type="EMBL" id="RJKX01000013">
    <property type="protein sequence ID" value="ROP99730.1"/>
    <property type="molecule type" value="Genomic_DNA"/>
</dbReference>
<feature type="transmembrane region" description="Helical" evidence="1">
    <location>
        <begin position="122"/>
        <end position="139"/>
    </location>
</feature>
<feature type="transmembrane region" description="Helical" evidence="1">
    <location>
        <begin position="36"/>
        <end position="58"/>
    </location>
</feature>
<protein>
    <submittedName>
        <fullName evidence="3">EamA-like transporter family protein</fullName>
    </submittedName>
</protein>
<evidence type="ECO:0000313" key="3">
    <source>
        <dbReference type="EMBL" id="ROP99730.1"/>
    </source>
</evidence>
<dbReference type="InterPro" id="IPR000620">
    <property type="entry name" value="EamA_dom"/>
</dbReference>
<feature type="transmembrane region" description="Helical" evidence="1">
    <location>
        <begin position="9"/>
        <end position="30"/>
    </location>
</feature>
<feature type="transmembrane region" description="Helical" evidence="1">
    <location>
        <begin position="192"/>
        <end position="210"/>
    </location>
</feature>
<keyword evidence="1" id="KW-1133">Transmembrane helix</keyword>
<feature type="transmembrane region" description="Helical" evidence="1">
    <location>
        <begin position="151"/>
        <end position="171"/>
    </location>
</feature>
<organism evidence="3 4">
    <name type="scientific">Stella humosa</name>
    <dbReference type="NCBI Taxonomy" id="94"/>
    <lineage>
        <taxon>Bacteria</taxon>
        <taxon>Pseudomonadati</taxon>
        <taxon>Pseudomonadota</taxon>
        <taxon>Alphaproteobacteria</taxon>
        <taxon>Rhodospirillales</taxon>
        <taxon>Stellaceae</taxon>
        <taxon>Stella</taxon>
    </lineage>
</organism>
<proteinExistence type="predicted"/>
<keyword evidence="1" id="KW-0812">Transmembrane</keyword>
<feature type="transmembrane region" description="Helical" evidence="1">
    <location>
        <begin position="70"/>
        <end position="87"/>
    </location>
</feature>
<dbReference type="Gene3D" id="1.10.3730.20">
    <property type="match status" value="2"/>
</dbReference>
<dbReference type="InterPro" id="IPR037185">
    <property type="entry name" value="EmrE-like"/>
</dbReference>
<sequence length="261" mass="26706">MVKAGDDRLVALAAVFFASGVAGLAALPFVPVPAAAAWPWLAASVAIHVLYVAGLVGAYTHGDLSRVYPLARGCGPLLVALVAGRLVGEHLTLFQVAGLLLASAGIIGLAMEPGAFGVGRRGTLWALFTGATIAGYTVADGMGGRASGDAIGYTAWLFACQIPFVPLYAWLRRPAAVRAYLTGGQWKRGTGGGMVALASYGIAIWAMSVAPMALVAALRETSVLFAALIGTLILREAMGTWRIGAAILVVAGQLLMNLGTA</sequence>
<accession>A0A3N1M7R6</accession>
<keyword evidence="4" id="KW-1185">Reference proteome</keyword>
<keyword evidence="1" id="KW-0472">Membrane</keyword>
<evidence type="ECO:0000259" key="2">
    <source>
        <dbReference type="Pfam" id="PF00892"/>
    </source>
</evidence>
<name>A0A3N1M7R6_9PROT</name>
<evidence type="ECO:0000313" key="4">
    <source>
        <dbReference type="Proteomes" id="UP000278222"/>
    </source>
</evidence>
<feature type="transmembrane region" description="Helical" evidence="1">
    <location>
        <begin position="93"/>
        <end position="110"/>
    </location>
</feature>
<evidence type="ECO:0000256" key="1">
    <source>
        <dbReference type="SAM" id="Phobius"/>
    </source>
</evidence>
<feature type="domain" description="EamA" evidence="2">
    <location>
        <begin position="121"/>
        <end position="257"/>
    </location>
</feature>
<gene>
    <name evidence="3" type="ORF">EDC65_1516</name>
</gene>
<comment type="caution">
    <text evidence="3">The sequence shown here is derived from an EMBL/GenBank/DDBJ whole genome shotgun (WGS) entry which is preliminary data.</text>
</comment>
<dbReference type="Pfam" id="PF00892">
    <property type="entry name" value="EamA"/>
    <property type="match status" value="1"/>
</dbReference>
<dbReference type="GO" id="GO:0016020">
    <property type="term" value="C:membrane"/>
    <property type="evidence" value="ECO:0007669"/>
    <property type="project" value="InterPro"/>
</dbReference>
<reference evidence="3 4" key="1">
    <citation type="submission" date="2018-11" db="EMBL/GenBank/DDBJ databases">
        <title>Genomic Encyclopedia of Type Strains, Phase IV (KMG-IV): sequencing the most valuable type-strain genomes for metagenomic binning, comparative biology and taxonomic classification.</title>
        <authorList>
            <person name="Goeker M."/>
        </authorList>
    </citation>
    <scope>NUCLEOTIDE SEQUENCE [LARGE SCALE GENOMIC DNA]</scope>
    <source>
        <strain evidence="3 4">DSM 5900</strain>
    </source>
</reference>
<dbReference type="AlphaFoldDB" id="A0A3N1M7R6"/>
<dbReference type="Proteomes" id="UP000278222">
    <property type="component" value="Unassembled WGS sequence"/>
</dbReference>